<proteinExistence type="predicted"/>
<name>A0A699KRE6_TANCI</name>
<organism evidence="1">
    <name type="scientific">Tanacetum cinerariifolium</name>
    <name type="common">Dalmatian daisy</name>
    <name type="synonym">Chrysanthemum cinerariifolium</name>
    <dbReference type="NCBI Taxonomy" id="118510"/>
    <lineage>
        <taxon>Eukaryota</taxon>
        <taxon>Viridiplantae</taxon>
        <taxon>Streptophyta</taxon>
        <taxon>Embryophyta</taxon>
        <taxon>Tracheophyta</taxon>
        <taxon>Spermatophyta</taxon>
        <taxon>Magnoliopsida</taxon>
        <taxon>eudicotyledons</taxon>
        <taxon>Gunneridae</taxon>
        <taxon>Pentapetalae</taxon>
        <taxon>asterids</taxon>
        <taxon>campanulids</taxon>
        <taxon>Asterales</taxon>
        <taxon>Asteraceae</taxon>
        <taxon>Asteroideae</taxon>
        <taxon>Anthemideae</taxon>
        <taxon>Anthemidinae</taxon>
        <taxon>Tanacetum</taxon>
    </lineage>
</organism>
<evidence type="ECO:0000313" key="1">
    <source>
        <dbReference type="EMBL" id="GFB01353.1"/>
    </source>
</evidence>
<dbReference type="EMBL" id="BKCJ010533572">
    <property type="protein sequence ID" value="GFB01353.1"/>
    <property type="molecule type" value="Genomic_DNA"/>
</dbReference>
<protein>
    <submittedName>
        <fullName evidence="1">Zinc finger, CCHC-type</fullName>
    </submittedName>
</protein>
<reference evidence="1" key="1">
    <citation type="journal article" date="2019" name="Sci. Rep.">
        <title>Draft genome of Tanacetum cinerariifolium, the natural source of mosquito coil.</title>
        <authorList>
            <person name="Yamashiro T."/>
            <person name="Shiraishi A."/>
            <person name="Satake H."/>
            <person name="Nakayama K."/>
        </authorList>
    </citation>
    <scope>NUCLEOTIDE SEQUENCE</scope>
</reference>
<feature type="non-terminal residue" evidence="1">
    <location>
        <position position="1"/>
    </location>
</feature>
<comment type="caution">
    <text evidence="1">The sequence shown here is derived from an EMBL/GenBank/DDBJ whole genome shotgun (WGS) entry which is preliminary data.</text>
</comment>
<accession>A0A699KRE6</accession>
<gene>
    <name evidence="1" type="ORF">Tci_673324</name>
</gene>
<dbReference type="AlphaFoldDB" id="A0A699KRE6"/>
<sequence>EDSFANASTHAVEHQKEMEDRTSYDMLIELKNLFQTQASQELHEAQKLLNSCKMEEDQSVSSHVLNMKSYIDRLELLGHLMPHALAHHFGFFSKVVR</sequence>